<evidence type="ECO:0000256" key="14">
    <source>
        <dbReference type="ARBA" id="ARBA00023136"/>
    </source>
</evidence>
<keyword evidence="8" id="KW-0809">Transit peptide</keyword>
<evidence type="ECO:0000256" key="3">
    <source>
        <dbReference type="ARBA" id="ARBA00022448"/>
    </source>
</evidence>
<evidence type="ECO:0000256" key="4">
    <source>
        <dbReference type="ARBA" id="ARBA00022660"/>
    </source>
</evidence>
<evidence type="ECO:0000256" key="12">
    <source>
        <dbReference type="ARBA" id="ARBA00023004"/>
    </source>
</evidence>
<dbReference type="EMBL" id="JADGKB010000016">
    <property type="protein sequence ID" value="KAJ3259716.1"/>
    <property type="molecule type" value="Genomic_DNA"/>
</dbReference>
<dbReference type="GO" id="GO:0046872">
    <property type="term" value="F:metal ion binding"/>
    <property type="evidence" value="ECO:0007669"/>
    <property type="project" value="UniProtKB-UniRule"/>
</dbReference>
<keyword evidence="6 16" id="KW-0479">Metal-binding</keyword>
<feature type="transmembrane region" description="Helical" evidence="18">
    <location>
        <begin position="163"/>
        <end position="186"/>
    </location>
</feature>
<dbReference type="Pfam" id="PF01786">
    <property type="entry name" value="AOX"/>
    <property type="match status" value="1"/>
</dbReference>
<dbReference type="GO" id="GO:0005743">
    <property type="term" value="C:mitochondrial inner membrane"/>
    <property type="evidence" value="ECO:0007669"/>
    <property type="project" value="UniProtKB-SubCell"/>
</dbReference>
<evidence type="ECO:0000256" key="17">
    <source>
        <dbReference type="RuleBase" id="RU003779"/>
    </source>
</evidence>
<feature type="binding site" evidence="16">
    <location>
        <position position="109"/>
    </location>
    <ligand>
        <name>Fe cation</name>
        <dbReference type="ChEBI" id="CHEBI:24875"/>
        <label>1</label>
    </ligand>
</feature>
<dbReference type="GO" id="GO:0010230">
    <property type="term" value="P:alternative respiration"/>
    <property type="evidence" value="ECO:0007669"/>
    <property type="project" value="TreeGrafter"/>
</dbReference>
<comment type="function">
    <text evidence="15">Catalyzes cyanide-resistant oxygen consumption. May increase respiration when the cytochrome respiratory pathway is restricted, or in response to low temperatures.</text>
</comment>
<feature type="binding site" evidence="16">
    <location>
        <position position="148"/>
    </location>
    <ligand>
        <name>Fe cation</name>
        <dbReference type="ChEBI" id="CHEBI:24875"/>
        <label>1</label>
    </ligand>
</feature>
<evidence type="ECO:0000256" key="16">
    <source>
        <dbReference type="PIRSR" id="PIRSR005229-1"/>
    </source>
</evidence>
<evidence type="ECO:0000256" key="8">
    <source>
        <dbReference type="ARBA" id="ARBA00022946"/>
    </source>
</evidence>
<dbReference type="InterPro" id="IPR038659">
    <property type="entry name" value="AOX_sf"/>
</dbReference>
<evidence type="ECO:0000256" key="10">
    <source>
        <dbReference type="ARBA" id="ARBA00022989"/>
    </source>
</evidence>
<feature type="binding site" evidence="16">
    <location>
        <position position="253"/>
    </location>
    <ligand>
        <name>Fe cation</name>
        <dbReference type="ChEBI" id="CHEBI:24875"/>
        <label>2</label>
    </ligand>
</feature>
<keyword evidence="9 17" id="KW-0249">Electron transport</keyword>
<dbReference type="FunFam" id="1.20.1260.140:FF:000002">
    <property type="entry name" value="Alternative oxidase"/>
    <property type="match status" value="1"/>
</dbReference>
<evidence type="ECO:0000256" key="2">
    <source>
        <dbReference type="ARBA" id="ARBA00008388"/>
    </source>
</evidence>
<dbReference type="PIRSF" id="PIRSF005229">
    <property type="entry name" value="AOX"/>
    <property type="match status" value="1"/>
</dbReference>
<reference evidence="19" key="1">
    <citation type="submission" date="2020-05" db="EMBL/GenBank/DDBJ databases">
        <title>Phylogenomic resolution of chytrid fungi.</title>
        <authorList>
            <person name="Stajich J.E."/>
            <person name="Amses K."/>
            <person name="Simmons R."/>
            <person name="Seto K."/>
            <person name="Myers J."/>
            <person name="Bonds A."/>
            <person name="Quandt C.A."/>
            <person name="Barry K."/>
            <person name="Liu P."/>
            <person name="Grigoriev I."/>
            <person name="Longcore J.E."/>
            <person name="James T.Y."/>
        </authorList>
    </citation>
    <scope>NUCLEOTIDE SEQUENCE</scope>
    <source>
        <strain evidence="19">PLAUS21</strain>
    </source>
</reference>
<evidence type="ECO:0000313" key="20">
    <source>
        <dbReference type="Proteomes" id="UP001210925"/>
    </source>
</evidence>
<dbReference type="PANTHER" id="PTHR31803">
    <property type="entry name" value="ALTERNATIVE OXIDASE"/>
    <property type="match status" value="1"/>
</dbReference>
<evidence type="ECO:0000256" key="1">
    <source>
        <dbReference type="ARBA" id="ARBA00004273"/>
    </source>
</evidence>
<dbReference type="GO" id="GO:0098803">
    <property type="term" value="C:respiratory chain complex"/>
    <property type="evidence" value="ECO:0007669"/>
    <property type="project" value="UniProtKB-UniRule"/>
</dbReference>
<comment type="caution">
    <text evidence="19">The sequence shown here is derived from an EMBL/GenBank/DDBJ whole genome shotgun (WGS) entry which is preliminary data.</text>
</comment>
<keyword evidence="4 17" id="KW-0679">Respiratory chain</keyword>
<evidence type="ECO:0000256" key="13">
    <source>
        <dbReference type="ARBA" id="ARBA00023128"/>
    </source>
</evidence>
<dbReference type="CDD" id="cd01053">
    <property type="entry name" value="AOX"/>
    <property type="match status" value="1"/>
</dbReference>
<evidence type="ECO:0000256" key="5">
    <source>
        <dbReference type="ARBA" id="ARBA00022692"/>
    </source>
</evidence>
<feature type="binding site" evidence="16">
    <location>
        <position position="199"/>
    </location>
    <ligand>
        <name>Fe cation</name>
        <dbReference type="ChEBI" id="CHEBI:24875"/>
        <label>2</label>
    </ligand>
</feature>
<comment type="subcellular location">
    <subcellularLocation>
        <location evidence="1">Mitochondrion inner membrane</location>
    </subcellularLocation>
</comment>
<gene>
    <name evidence="19" type="ORF">HK103_001977</name>
</gene>
<keyword evidence="20" id="KW-1185">Reference proteome</keyword>
<dbReference type="EC" id="1.-.-.-" evidence="17"/>
<feature type="binding site" evidence="16">
    <location>
        <position position="151"/>
    </location>
    <ligand>
        <name>Fe cation</name>
        <dbReference type="ChEBI" id="CHEBI:24875"/>
        <label>1</label>
    </ligand>
</feature>
<evidence type="ECO:0000313" key="19">
    <source>
        <dbReference type="EMBL" id="KAJ3259716.1"/>
    </source>
</evidence>
<feature type="binding site" evidence="16">
    <location>
        <position position="256"/>
    </location>
    <ligand>
        <name>Fe cation</name>
        <dbReference type="ChEBI" id="CHEBI:24875"/>
        <label>2</label>
    </ligand>
</feature>
<dbReference type="InterPro" id="IPR002680">
    <property type="entry name" value="AOX"/>
</dbReference>
<dbReference type="GO" id="GO:0009916">
    <property type="term" value="F:alternative oxidase activity"/>
    <property type="evidence" value="ECO:0007669"/>
    <property type="project" value="UniProtKB-UniRule"/>
</dbReference>
<evidence type="ECO:0000256" key="18">
    <source>
        <dbReference type="SAM" id="Phobius"/>
    </source>
</evidence>
<dbReference type="PANTHER" id="PTHR31803:SF3">
    <property type="entry name" value="ALTERNATIVE OXIDASE"/>
    <property type="match status" value="1"/>
</dbReference>
<name>A0AAD5Y4Z8_9FUNG</name>
<keyword evidence="7" id="KW-0999">Mitochondrion inner membrane</keyword>
<evidence type="ECO:0000256" key="9">
    <source>
        <dbReference type="ARBA" id="ARBA00022982"/>
    </source>
</evidence>
<dbReference type="AlphaFoldDB" id="A0AAD5Y4Z8"/>
<keyword evidence="14 17" id="KW-0472">Membrane</keyword>
<protein>
    <recommendedName>
        <fullName evidence="17">Alternative oxidase</fullName>
        <ecNumber evidence="17">1.-.-.-</ecNumber>
    </recommendedName>
</protein>
<sequence length="277" mass="31991">MPHLIKFAPAIKQAIGIRWSSQLASEASKSNMQHFKKNENIWENPIYHPVYSKDEVLQVKKTHVETKDLSDQLAYLSVKLARFSFDTLSGYRFGKLTTSKVLNRAIFLETVAGVPGFTAGILRHLRSLRRMERDYGWIHTLLEEAENERMHLLTFIKLKQPGLLFRFCVVATQGIFMNGFFLAYLLSPKFCHRFVGYLEEEAVKTYTDIIAAIDDGRLPEWKDQPAPEIAVSYWRLGENATLRDMFLAVRADEANHRDVNHTFATIKPQQKNPFLQE</sequence>
<comment type="cofactor">
    <cofactor evidence="16 17">
        <name>Fe cation</name>
        <dbReference type="ChEBI" id="CHEBI:24875"/>
    </cofactor>
    <text evidence="16 17">Binds 2 iron ions per subunit.</text>
</comment>
<feature type="binding site" evidence="16">
    <location>
        <position position="253"/>
    </location>
    <ligand>
        <name>Fe cation</name>
        <dbReference type="ChEBI" id="CHEBI:24875"/>
        <label>1</label>
    </ligand>
</feature>
<feature type="binding site" evidence="16">
    <location>
        <position position="148"/>
    </location>
    <ligand>
        <name>Fe cation</name>
        <dbReference type="ChEBI" id="CHEBI:24875"/>
        <label>2</label>
    </ligand>
</feature>
<evidence type="ECO:0000256" key="7">
    <source>
        <dbReference type="ARBA" id="ARBA00022792"/>
    </source>
</evidence>
<dbReference type="Gene3D" id="1.20.1260.140">
    <property type="entry name" value="Alternative oxidase"/>
    <property type="match status" value="1"/>
</dbReference>
<dbReference type="Proteomes" id="UP001210925">
    <property type="component" value="Unassembled WGS sequence"/>
</dbReference>
<keyword evidence="12 16" id="KW-0408">Iron</keyword>
<comment type="similarity">
    <text evidence="2 17">Belongs to the alternative oxidase family.</text>
</comment>
<keyword evidence="11 17" id="KW-0560">Oxidoreductase</keyword>
<keyword evidence="10 18" id="KW-1133">Transmembrane helix</keyword>
<keyword evidence="5 17" id="KW-0812">Transmembrane</keyword>
<evidence type="ECO:0000256" key="15">
    <source>
        <dbReference type="ARBA" id="ARBA00025285"/>
    </source>
</evidence>
<accession>A0AAD5Y4Z8</accession>
<keyword evidence="3" id="KW-0813">Transport</keyword>
<evidence type="ECO:0000256" key="11">
    <source>
        <dbReference type="ARBA" id="ARBA00023002"/>
    </source>
</evidence>
<evidence type="ECO:0000256" key="6">
    <source>
        <dbReference type="ARBA" id="ARBA00022723"/>
    </source>
</evidence>
<organism evidence="19 20">
    <name type="scientific">Boothiomyces macroporosus</name>
    <dbReference type="NCBI Taxonomy" id="261099"/>
    <lineage>
        <taxon>Eukaryota</taxon>
        <taxon>Fungi</taxon>
        <taxon>Fungi incertae sedis</taxon>
        <taxon>Chytridiomycota</taxon>
        <taxon>Chytridiomycota incertae sedis</taxon>
        <taxon>Chytridiomycetes</taxon>
        <taxon>Rhizophydiales</taxon>
        <taxon>Terramycetaceae</taxon>
        <taxon>Boothiomyces</taxon>
    </lineage>
</organism>
<proteinExistence type="inferred from homology"/>
<keyword evidence="13" id="KW-0496">Mitochondrion</keyword>